<organism evidence="1 2">
    <name type="scientific">Candidatus Methanoperedens nitratireducens</name>
    <dbReference type="NCBI Taxonomy" id="1392998"/>
    <lineage>
        <taxon>Archaea</taxon>
        <taxon>Methanobacteriati</taxon>
        <taxon>Methanobacteriota</taxon>
        <taxon>Stenosarchaea group</taxon>
        <taxon>Methanomicrobia</taxon>
        <taxon>Methanosarcinales</taxon>
        <taxon>ANME-2 cluster</taxon>
        <taxon>Candidatus Methanoperedentaceae</taxon>
        <taxon>Candidatus Methanoperedens</taxon>
    </lineage>
</organism>
<keyword evidence="2" id="KW-1185">Reference proteome</keyword>
<dbReference type="AlphaFoldDB" id="A0A284VJU3"/>
<dbReference type="EMBL" id="FZMP01000026">
    <property type="protein sequence ID" value="SNQ59533.1"/>
    <property type="molecule type" value="Genomic_DNA"/>
</dbReference>
<sequence>MTEGAQPSPQPLILLEETVIICAILTWGGDLLIRPVPSFQWVRELRNRLDLKDVDYVVYSSGYLTLIKLDPWTHVLDEEEWVELWGNPAHRKPAWDRDEE</sequence>
<dbReference type="Proteomes" id="UP000218615">
    <property type="component" value="Unassembled WGS sequence"/>
</dbReference>
<gene>
    <name evidence="1" type="ORF">MNV_1210016</name>
</gene>
<reference evidence="2" key="1">
    <citation type="submission" date="2017-06" db="EMBL/GenBank/DDBJ databases">
        <authorList>
            <person name="Cremers G."/>
        </authorList>
    </citation>
    <scope>NUCLEOTIDE SEQUENCE [LARGE SCALE GENOMIC DNA]</scope>
</reference>
<accession>A0A284VJU3</accession>
<protein>
    <submittedName>
        <fullName evidence="1">Uncharacterized protein</fullName>
    </submittedName>
</protein>
<evidence type="ECO:0000313" key="1">
    <source>
        <dbReference type="EMBL" id="SNQ59533.1"/>
    </source>
</evidence>
<evidence type="ECO:0000313" key="2">
    <source>
        <dbReference type="Proteomes" id="UP000218615"/>
    </source>
</evidence>
<proteinExistence type="predicted"/>
<name>A0A284VJU3_9EURY</name>